<sequence length="910" mass="107704">MELTKTIFRNFDFEFVQFALSLNENDPEKTIEFISKTENTEKVVNLIEKMKKEKEKEKKNGFLVKDIIQSIENKDINQVEKYMIVLKNLKGIQFVDVFEYNSLLHIACLKNSGFEIIKLLIENGADVNFMNDDKQNVLHVACQNSNSLEVIKLILEKKPSLNPDKFNYTPLLWALFKKANYEIIDLLLKYGENPKIRFRNMSLLFFGIQNSVDAKALQLLVDNGLNPKEIYRDQSAFDFAILHQSPLEIFQFLQRNGVDVNRKSKKKLNCFHLLLLKRWNAPEICEFLISAGIDIFEDQETPLEMAFEKKVPYSVLKVMLSKITKEELDKYTEKKNGNFLLNFAVSSLANYEIIKKLIELGCPVNECTSNEKTPLFLAFEKKADFKIIKLLIQSGSFTKDTYSTLPQRSRISVAISFTKDLEITKMILEEGDEITDKDMVLAFKKNYEIFLYLYNFKKDFSFEKYLNELVVLRKPYDAKQMKFVLDHMKDVNYQTPEDKETFLHFFCQGEYISYEVIEHAISKGVDVNAINNEGDLAFYYLFRFQKKRGMDELQKIVDLFLDNGLNVNYYNKKDESYLINELSLHKVSIECWKILLPKFELVDPFNSRMRTPIDQNYIVYNTEFDYRSKAYLDQILRVIDFFKFYTSISDDYNKLFKSGLFSDLGIEFLDGEIAKVHKIILSKRIGKDKIEEFVDFCKKKTKKDLKFLFQWIYSGYFADFEFEKQILKDYQDFYEENKKHWVDPYDRYLETLEIIENEKKNNLDVVFGYLNEIGVLETKEQFIQKSQSDGLRKDIEKLFYEDESKDFEIIAENEEIKVHKMVLIARSELFYGMFLNVNDDSNQVNDYSGKSKESIKEFIKFLYFDRIDLNISEDVVEEFEDAHEYYQLNQKSPFPLLLEDLKRDRERKKK</sequence>
<gene>
    <name evidence="5" type="ORF">M0811_09346</name>
</gene>
<name>A0A9Q0LJE0_ANAIG</name>
<dbReference type="PROSITE" id="PS50297">
    <property type="entry name" value="ANK_REP_REGION"/>
    <property type="match status" value="1"/>
</dbReference>
<dbReference type="AlphaFoldDB" id="A0A9Q0LJE0"/>
<protein>
    <submittedName>
        <fullName evidence="5">Ankyrin repeat-containing protein</fullName>
    </submittedName>
</protein>
<reference evidence="5" key="1">
    <citation type="submission" date="2022-10" db="EMBL/GenBank/DDBJ databases">
        <title>Novel sulphate-reducing endosymbionts in the free-living metamonad Anaeramoeba.</title>
        <authorList>
            <person name="Jerlstrom-Hultqvist J."/>
            <person name="Cepicka I."/>
            <person name="Gallot-Lavallee L."/>
            <person name="Salas-Leiva D."/>
            <person name="Curtis B.A."/>
            <person name="Zahonova K."/>
            <person name="Pipaliya S."/>
            <person name="Dacks J."/>
            <person name="Roger A.J."/>
        </authorList>
    </citation>
    <scope>NUCLEOTIDE SEQUENCE</scope>
    <source>
        <strain evidence="5">BMAN</strain>
    </source>
</reference>
<accession>A0A9Q0LJE0</accession>
<dbReference type="SMART" id="SM00248">
    <property type="entry name" value="ANK"/>
    <property type="match status" value="12"/>
</dbReference>
<comment type="caution">
    <text evidence="5">The sequence shown here is derived from an EMBL/GenBank/DDBJ whole genome shotgun (WGS) entry which is preliminary data.</text>
</comment>
<dbReference type="InterPro" id="IPR002110">
    <property type="entry name" value="Ankyrin_rpt"/>
</dbReference>
<dbReference type="SMART" id="SM00225">
    <property type="entry name" value="BTB"/>
    <property type="match status" value="1"/>
</dbReference>
<dbReference type="InterPro" id="IPR000210">
    <property type="entry name" value="BTB/POZ_dom"/>
</dbReference>
<evidence type="ECO:0000256" key="1">
    <source>
        <dbReference type="ARBA" id="ARBA00022737"/>
    </source>
</evidence>
<dbReference type="EMBL" id="JAPDFW010000079">
    <property type="protein sequence ID" value="KAJ5072900.1"/>
    <property type="molecule type" value="Genomic_DNA"/>
</dbReference>
<dbReference type="Gene3D" id="3.30.710.10">
    <property type="entry name" value="Potassium Channel Kv1.1, Chain A"/>
    <property type="match status" value="1"/>
</dbReference>
<dbReference type="Pfam" id="PF12796">
    <property type="entry name" value="Ank_2"/>
    <property type="match status" value="1"/>
</dbReference>
<dbReference type="InterPro" id="IPR011333">
    <property type="entry name" value="SKP1/BTB/POZ_sf"/>
</dbReference>
<keyword evidence="1" id="KW-0677">Repeat</keyword>
<dbReference type="PANTHER" id="PTHR24198">
    <property type="entry name" value="ANKYRIN REPEAT AND PROTEIN KINASE DOMAIN-CONTAINING PROTEIN"/>
    <property type="match status" value="1"/>
</dbReference>
<evidence type="ECO:0000313" key="6">
    <source>
        <dbReference type="Proteomes" id="UP001149090"/>
    </source>
</evidence>
<feature type="domain" description="BTB" evidence="4">
    <location>
        <begin position="805"/>
        <end position="871"/>
    </location>
</feature>
<dbReference type="SUPFAM" id="SSF54695">
    <property type="entry name" value="POZ domain"/>
    <property type="match status" value="1"/>
</dbReference>
<dbReference type="PROSITE" id="PS50088">
    <property type="entry name" value="ANK_REPEAT"/>
    <property type="match status" value="1"/>
</dbReference>
<dbReference type="SUPFAM" id="SSF48403">
    <property type="entry name" value="Ankyrin repeat"/>
    <property type="match status" value="2"/>
</dbReference>
<evidence type="ECO:0000313" key="5">
    <source>
        <dbReference type="EMBL" id="KAJ5072900.1"/>
    </source>
</evidence>
<dbReference type="CDD" id="cd18186">
    <property type="entry name" value="BTB_POZ_ZBTB_KLHL-like"/>
    <property type="match status" value="1"/>
</dbReference>
<dbReference type="PROSITE" id="PS50097">
    <property type="entry name" value="BTB"/>
    <property type="match status" value="1"/>
</dbReference>
<proteinExistence type="predicted"/>
<feature type="repeat" description="ANK" evidence="3">
    <location>
        <begin position="99"/>
        <end position="132"/>
    </location>
</feature>
<organism evidence="5 6">
    <name type="scientific">Anaeramoeba ignava</name>
    <name type="common">Anaerobic marine amoeba</name>
    <dbReference type="NCBI Taxonomy" id="1746090"/>
    <lineage>
        <taxon>Eukaryota</taxon>
        <taxon>Metamonada</taxon>
        <taxon>Anaeramoebidae</taxon>
        <taxon>Anaeramoeba</taxon>
    </lineage>
</organism>
<keyword evidence="2 3" id="KW-0040">ANK repeat</keyword>
<evidence type="ECO:0000256" key="3">
    <source>
        <dbReference type="PROSITE-ProRule" id="PRU00023"/>
    </source>
</evidence>
<dbReference type="PANTHER" id="PTHR24198:SF165">
    <property type="entry name" value="ANKYRIN REPEAT-CONTAINING PROTEIN-RELATED"/>
    <property type="match status" value="1"/>
</dbReference>
<evidence type="ECO:0000256" key="2">
    <source>
        <dbReference type="ARBA" id="ARBA00023043"/>
    </source>
</evidence>
<dbReference type="InterPro" id="IPR036770">
    <property type="entry name" value="Ankyrin_rpt-contain_sf"/>
</dbReference>
<keyword evidence="6" id="KW-1185">Reference proteome</keyword>
<dbReference type="Proteomes" id="UP001149090">
    <property type="component" value="Unassembled WGS sequence"/>
</dbReference>
<dbReference type="Pfam" id="PF00651">
    <property type="entry name" value="BTB"/>
    <property type="match status" value="1"/>
</dbReference>
<evidence type="ECO:0000259" key="4">
    <source>
        <dbReference type="PROSITE" id="PS50097"/>
    </source>
</evidence>
<dbReference type="OrthoDB" id="366390at2759"/>
<dbReference type="Gene3D" id="1.25.40.20">
    <property type="entry name" value="Ankyrin repeat-containing domain"/>
    <property type="match status" value="4"/>
</dbReference>